<protein>
    <submittedName>
        <fullName evidence="1">Uncharacterized protein</fullName>
    </submittedName>
</protein>
<evidence type="ECO:0000313" key="1">
    <source>
        <dbReference type="EMBL" id="CAA2958525.1"/>
    </source>
</evidence>
<evidence type="ECO:0000313" key="2">
    <source>
        <dbReference type="Proteomes" id="UP000594638"/>
    </source>
</evidence>
<dbReference type="EMBL" id="CACTIH010000271">
    <property type="protein sequence ID" value="CAA2958525.1"/>
    <property type="molecule type" value="Genomic_DNA"/>
</dbReference>
<comment type="caution">
    <text evidence="1">The sequence shown here is derived from an EMBL/GenBank/DDBJ whole genome shotgun (WGS) entry which is preliminary data.</text>
</comment>
<dbReference type="Gramene" id="OE9A030289T1">
    <property type="protein sequence ID" value="OE9A030289C1"/>
    <property type="gene ID" value="OE9A030289"/>
</dbReference>
<organism evidence="1 2">
    <name type="scientific">Olea europaea subsp. europaea</name>
    <dbReference type="NCBI Taxonomy" id="158383"/>
    <lineage>
        <taxon>Eukaryota</taxon>
        <taxon>Viridiplantae</taxon>
        <taxon>Streptophyta</taxon>
        <taxon>Embryophyta</taxon>
        <taxon>Tracheophyta</taxon>
        <taxon>Spermatophyta</taxon>
        <taxon>Magnoliopsida</taxon>
        <taxon>eudicotyledons</taxon>
        <taxon>Gunneridae</taxon>
        <taxon>Pentapetalae</taxon>
        <taxon>asterids</taxon>
        <taxon>lamiids</taxon>
        <taxon>Lamiales</taxon>
        <taxon>Oleaceae</taxon>
        <taxon>Oleeae</taxon>
        <taxon>Olea</taxon>
    </lineage>
</organism>
<name>A0A8S0PVQ3_OLEEU</name>
<dbReference type="AlphaFoldDB" id="A0A8S0PVQ3"/>
<reference evidence="1 2" key="1">
    <citation type="submission" date="2019-12" db="EMBL/GenBank/DDBJ databases">
        <authorList>
            <person name="Alioto T."/>
            <person name="Alioto T."/>
            <person name="Gomez Garrido J."/>
        </authorList>
    </citation>
    <scope>NUCLEOTIDE SEQUENCE [LARGE SCALE GENOMIC DNA]</scope>
</reference>
<keyword evidence="2" id="KW-1185">Reference proteome</keyword>
<proteinExistence type="predicted"/>
<dbReference type="Proteomes" id="UP000594638">
    <property type="component" value="Unassembled WGS sequence"/>
</dbReference>
<gene>
    <name evidence="1" type="ORF">OLEA9_A030289</name>
</gene>
<sequence>MVVIQVVVLAGFGWDEMWGWGRMKRALMPTPTSRRCYLLPVLHSRPTVTIEALNEVIR</sequence>
<accession>A0A8S0PVQ3</accession>